<protein>
    <recommendedName>
        <fullName evidence="3">Ig-like domain-containing protein</fullName>
    </recommendedName>
</protein>
<dbReference type="AlphaFoldDB" id="A0A1X7TBB8"/>
<feature type="domain" description="Ig-like" evidence="3">
    <location>
        <begin position="406"/>
        <end position="487"/>
    </location>
</feature>
<feature type="signal peptide" evidence="2">
    <location>
        <begin position="1"/>
        <end position="21"/>
    </location>
</feature>
<reference evidence="4" key="1">
    <citation type="submission" date="2017-05" db="UniProtKB">
        <authorList>
            <consortium name="EnsemblMetazoa"/>
        </authorList>
    </citation>
    <scope>IDENTIFICATION</scope>
</reference>
<feature type="chain" id="PRO_5013027747" description="Ig-like domain-containing protein" evidence="2">
    <location>
        <begin position="22"/>
        <end position="496"/>
    </location>
</feature>
<dbReference type="SUPFAM" id="SSF48726">
    <property type="entry name" value="Immunoglobulin"/>
    <property type="match status" value="5"/>
</dbReference>
<evidence type="ECO:0000256" key="2">
    <source>
        <dbReference type="SAM" id="SignalP"/>
    </source>
</evidence>
<dbReference type="CDD" id="cd00096">
    <property type="entry name" value="Ig"/>
    <property type="match status" value="2"/>
</dbReference>
<organism evidence="4">
    <name type="scientific">Amphimedon queenslandica</name>
    <name type="common">Sponge</name>
    <dbReference type="NCBI Taxonomy" id="400682"/>
    <lineage>
        <taxon>Eukaryota</taxon>
        <taxon>Metazoa</taxon>
        <taxon>Porifera</taxon>
        <taxon>Demospongiae</taxon>
        <taxon>Heteroscleromorpha</taxon>
        <taxon>Haplosclerida</taxon>
        <taxon>Niphatidae</taxon>
        <taxon>Amphimedon</taxon>
    </lineage>
</organism>
<keyword evidence="1" id="KW-0393">Immunoglobulin domain</keyword>
<evidence type="ECO:0000259" key="3">
    <source>
        <dbReference type="PROSITE" id="PS50835"/>
    </source>
</evidence>
<dbReference type="InParanoid" id="A0A1X7TBB8"/>
<keyword evidence="2" id="KW-0732">Signal</keyword>
<dbReference type="EnsemblMetazoa" id="Aqu2.1.11858_001">
    <property type="protein sequence ID" value="Aqu2.1.11858_001"/>
    <property type="gene ID" value="Aqu2.1.11858"/>
</dbReference>
<evidence type="ECO:0000313" key="4">
    <source>
        <dbReference type="EnsemblMetazoa" id="Aqu2.1.11858_001"/>
    </source>
</evidence>
<name>A0A1X7TBB8_AMPQE</name>
<dbReference type="InterPro" id="IPR013783">
    <property type="entry name" value="Ig-like_fold"/>
</dbReference>
<proteinExistence type="predicted"/>
<sequence length="496" mass="53579">MEYRFSSLLIIVLIAATLSNCAEVCFNTTIPLKRSYNNLTTVFPGDCVILHCTLNDTVQWELNGTDISNDDTHYNINATSGTLTIQEVRSTDTGNYTCGSGSISLIFQIPDIIVTGQYTDLTVGSSVSIICTTMPSISNSVIKWHSSSFNSNELIIDPVMLSHNNNTFTCVVSSDLLAINLTKSITISVLDTSVSSVTVQSLSSYVIGDDVSIVCTISLTNAIGPDVSSLVVNWFKNNKMITDNIIISGLSSTFNSILTLTAVSPTDAGVYTCNASINGPNLVLSDSKPLCVKGLVTFNQDNDSFTDLSLGYNATIQCVNSSSLNGITIRSIHWIDSDGSIISNNNTLILPNVVPSLNNAKYTCTAEVNTNPAICLPDNKTITIDTKKTYVTSIIIPSRLPFLLINSAVNIECFIVLNTPVGPGIQPNVAWYHNMTEITHYSLLIRDFDILFTSILIIDSIQVSDAGVYHCSAGIDSNVTTNNINVCVTGLQHYHQ</sequence>
<dbReference type="OrthoDB" id="10012075at2759"/>
<dbReference type="InterPro" id="IPR007110">
    <property type="entry name" value="Ig-like_dom"/>
</dbReference>
<dbReference type="Pfam" id="PF13895">
    <property type="entry name" value="Ig_2"/>
    <property type="match status" value="1"/>
</dbReference>
<dbReference type="InterPro" id="IPR003599">
    <property type="entry name" value="Ig_sub"/>
</dbReference>
<feature type="domain" description="Ig-like" evidence="3">
    <location>
        <begin position="311"/>
        <end position="383"/>
    </location>
</feature>
<feature type="domain" description="Ig-like" evidence="3">
    <location>
        <begin position="110"/>
        <end position="186"/>
    </location>
</feature>
<evidence type="ECO:0000256" key="1">
    <source>
        <dbReference type="ARBA" id="ARBA00023319"/>
    </source>
</evidence>
<dbReference type="PANTHER" id="PTHR10075">
    <property type="entry name" value="BASIGIN RELATED"/>
    <property type="match status" value="1"/>
</dbReference>
<feature type="domain" description="Ig-like" evidence="3">
    <location>
        <begin position="31"/>
        <end position="98"/>
    </location>
</feature>
<dbReference type="Gene3D" id="2.60.40.10">
    <property type="entry name" value="Immunoglobulins"/>
    <property type="match status" value="3"/>
</dbReference>
<feature type="domain" description="Ig-like" evidence="3">
    <location>
        <begin position="208"/>
        <end position="291"/>
    </location>
</feature>
<dbReference type="InterPro" id="IPR036179">
    <property type="entry name" value="Ig-like_dom_sf"/>
</dbReference>
<dbReference type="PANTHER" id="PTHR10075:SF14">
    <property type="entry name" value="CELL ADHESION MOLECULE DSCAM2-RELATED"/>
    <property type="match status" value="1"/>
</dbReference>
<dbReference type="InterPro" id="IPR003598">
    <property type="entry name" value="Ig_sub2"/>
</dbReference>
<dbReference type="SMART" id="SM00409">
    <property type="entry name" value="IG"/>
    <property type="match status" value="5"/>
</dbReference>
<dbReference type="PROSITE" id="PS50835">
    <property type="entry name" value="IG_LIKE"/>
    <property type="match status" value="5"/>
</dbReference>
<dbReference type="SMART" id="SM00408">
    <property type="entry name" value="IGc2"/>
    <property type="match status" value="3"/>
</dbReference>
<dbReference type="Pfam" id="PF13927">
    <property type="entry name" value="Ig_3"/>
    <property type="match status" value="1"/>
</dbReference>
<accession>A0A1X7TBB8</accession>